<organism evidence="3 4">
    <name type="scientific">Lactuca saligna</name>
    <name type="common">Willowleaf lettuce</name>
    <dbReference type="NCBI Taxonomy" id="75948"/>
    <lineage>
        <taxon>Eukaryota</taxon>
        <taxon>Viridiplantae</taxon>
        <taxon>Streptophyta</taxon>
        <taxon>Embryophyta</taxon>
        <taxon>Tracheophyta</taxon>
        <taxon>Spermatophyta</taxon>
        <taxon>Magnoliopsida</taxon>
        <taxon>eudicotyledons</taxon>
        <taxon>Gunneridae</taxon>
        <taxon>Pentapetalae</taxon>
        <taxon>asterids</taxon>
        <taxon>campanulids</taxon>
        <taxon>Asterales</taxon>
        <taxon>Asteraceae</taxon>
        <taxon>Cichorioideae</taxon>
        <taxon>Cichorieae</taxon>
        <taxon>Lactucinae</taxon>
        <taxon>Lactuca</taxon>
    </lineage>
</organism>
<dbReference type="GO" id="GO:0009740">
    <property type="term" value="P:gibberellic acid mediated signaling pathway"/>
    <property type="evidence" value="ECO:0007669"/>
    <property type="project" value="TreeGrafter"/>
</dbReference>
<protein>
    <recommendedName>
        <fullName evidence="2">C2H2-type domain-containing protein</fullName>
    </recommendedName>
</protein>
<proteinExistence type="predicted"/>
<dbReference type="Pfam" id="PF13912">
    <property type="entry name" value="zf-C2H2_6"/>
    <property type="match status" value="1"/>
</dbReference>
<keyword evidence="1" id="KW-0479">Metal-binding</keyword>
<dbReference type="GO" id="GO:0009736">
    <property type="term" value="P:cytokinin-activated signaling pathway"/>
    <property type="evidence" value="ECO:0007669"/>
    <property type="project" value="TreeGrafter"/>
</dbReference>
<dbReference type="Proteomes" id="UP001177003">
    <property type="component" value="Chromosome 6"/>
</dbReference>
<keyword evidence="1" id="KW-0862">Zinc</keyword>
<dbReference type="PROSITE" id="PS50157">
    <property type="entry name" value="ZINC_FINGER_C2H2_2"/>
    <property type="match status" value="1"/>
</dbReference>
<evidence type="ECO:0000313" key="3">
    <source>
        <dbReference type="EMBL" id="CAI9289322.1"/>
    </source>
</evidence>
<dbReference type="InterPro" id="IPR013087">
    <property type="entry name" value="Znf_C2H2_type"/>
</dbReference>
<dbReference type="PANTHER" id="PTHR46353">
    <property type="entry name" value="ZINC FINGER PROTEIN 5"/>
    <property type="match status" value="1"/>
</dbReference>
<sequence>MGESSSSPRGRNLSDFIDHNASFSSSSSVMKLFGVAVTDRSIAPATELPDGDNKRFECQYCKRDFANSQALGGHQNAHKKERQRLKRVHFMSNHHRRFAAPVTIINAHAARSGHFQQPQMAVVDHYICPSSPPQVLSGVPLRFPSRFYIGRPPHLSLTTAGVSPNSSRIIEAADDNGDGVDVDLHL</sequence>
<dbReference type="InterPro" id="IPR036236">
    <property type="entry name" value="Znf_C2H2_sf"/>
</dbReference>
<dbReference type="AlphaFoldDB" id="A0AA35ZCA2"/>
<reference evidence="3" key="1">
    <citation type="submission" date="2023-04" db="EMBL/GenBank/DDBJ databases">
        <authorList>
            <person name="Vijverberg K."/>
            <person name="Xiong W."/>
            <person name="Schranz E."/>
        </authorList>
    </citation>
    <scope>NUCLEOTIDE SEQUENCE</scope>
</reference>
<dbReference type="GO" id="GO:0008270">
    <property type="term" value="F:zinc ion binding"/>
    <property type="evidence" value="ECO:0007669"/>
    <property type="project" value="UniProtKB-KW"/>
</dbReference>
<dbReference type="GO" id="GO:0003700">
    <property type="term" value="F:DNA-binding transcription factor activity"/>
    <property type="evidence" value="ECO:0007669"/>
    <property type="project" value="TreeGrafter"/>
</dbReference>
<evidence type="ECO:0000313" key="4">
    <source>
        <dbReference type="Proteomes" id="UP001177003"/>
    </source>
</evidence>
<dbReference type="GO" id="GO:0005634">
    <property type="term" value="C:nucleus"/>
    <property type="evidence" value="ECO:0007669"/>
    <property type="project" value="TreeGrafter"/>
</dbReference>
<dbReference type="SUPFAM" id="SSF57667">
    <property type="entry name" value="beta-beta-alpha zinc fingers"/>
    <property type="match status" value="1"/>
</dbReference>
<accession>A0AA35ZCA2</accession>
<feature type="domain" description="C2H2-type" evidence="2">
    <location>
        <begin position="56"/>
        <end position="83"/>
    </location>
</feature>
<keyword evidence="1" id="KW-0863">Zinc-finger</keyword>
<dbReference type="GO" id="GO:0000976">
    <property type="term" value="F:transcription cis-regulatory region binding"/>
    <property type="evidence" value="ECO:0007669"/>
    <property type="project" value="TreeGrafter"/>
</dbReference>
<gene>
    <name evidence="3" type="ORF">LSALG_LOCUS28565</name>
</gene>
<dbReference type="PANTHER" id="PTHR46353:SF23">
    <property type="entry name" value="C2H2 ZINC FINGER-CONTAINING PROTEIN-RELATED"/>
    <property type="match status" value="1"/>
</dbReference>
<dbReference type="EMBL" id="OX465082">
    <property type="protein sequence ID" value="CAI9289322.1"/>
    <property type="molecule type" value="Genomic_DNA"/>
</dbReference>
<keyword evidence="4" id="KW-1185">Reference proteome</keyword>
<dbReference type="FunFam" id="3.30.160.60:FF:002829">
    <property type="entry name" value="Zinc finger protein 6"/>
    <property type="match status" value="1"/>
</dbReference>
<dbReference type="InterPro" id="IPR044299">
    <property type="entry name" value="GIS3/ZFP5/ZFP6"/>
</dbReference>
<dbReference type="PROSITE" id="PS00028">
    <property type="entry name" value="ZINC_FINGER_C2H2_1"/>
    <property type="match status" value="1"/>
</dbReference>
<dbReference type="Gene3D" id="3.30.160.60">
    <property type="entry name" value="Classic Zinc Finger"/>
    <property type="match status" value="1"/>
</dbReference>
<dbReference type="GO" id="GO:0010090">
    <property type="term" value="P:trichome morphogenesis"/>
    <property type="evidence" value="ECO:0007669"/>
    <property type="project" value="InterPro"/>
</dbReference>
<name>A0AA35ZCA2_LACSI</name>
<evidence type="ECO:0000256" key="1">
    <source>
        <dbReference type="PROSITE-ProRule" id="PRU00042"/>
    </source>
</evidence>
<evidence type="ECO:0000259" key="2">
    <source>
        <dbReference type="PROSITE" id="PS50157"/>
    </source>
</evidence>